<organism evidence="12 13">
    <name type="scientific">Prorocentrum cordatum</name>
    <dbReference type="NCBI Taxonomy" id="2364126"/>
    <lineage>
        <taxon>Eukaryota</taxon>
        <taxon>Sar</taxon>
        <taxon>Alveolata</taxon>
        <taxon>Dinophyceae</taxon>
        <taxon>Prorocentrales</taxon>
        <taxon>Prorocentraceae</taxon>
        <taxon>Prorocentrum</taxon>
    </lineage>
</organism>
<evidence type="ECO:0000256" key="6">
    <source>
        <dbReference type="ARBA" id="ARBA00022840"/>
    </source>
</evidence>
<dbReference type="PROSITE" id="PS50929">
    <property type="entry name" value="ABC_TM1F"/>
    <property type="match status" value="1"/>
</dbReference>
<dbReference type="InterPro" id="IPR011527">
    <property type="entry name" value="ABC1_TM_dom"/>
</dbReference>
<dbReference type="Gene3D" id="1.20.1560.10">
    <property type="entry name" value="ABC transporter type 1, transmembrane domain"/>
    <property type="match status" value="2"/>
</dbReference>
<proteinExistence type="predicted"/>
<feature type="transmembrane region" description="Helical" evidence="10">
    <location>
        <begin position="121"/>
        <end position="140"/>
    </location>
</feature>
<reference evidence="12" key="1">
    <citation type="submission" date="2023-10" db="EMBL/GenBank/DDBJ databases">
        <authorList>
            <person name="Chen Y."/>
            <person name="Shah S."/>
            <person name="Dougan E. K."/>
            <person name="Thang M."/>
            <person name="Chan C."/>
        </authorList>
    </citation>
    <scope>NUCLEOTIDE SEQUENCE [LARGE SCALE GENOMIC DNA]</scope>
</reference>
<comment type="caution">
    <text evidence="12">The sequence shown here is derived from an EMBL/GenBank/DDBJ whole genome shotgun (WGS) entry which is preliminary data.</text>
</comment>
<evidence type="ECO:0000313" key="13">
    <source>
        <dbReference type="Proteomes" id="UP001189429"/>
    </source>
</evidence>
<feature type="region of interest" description="Disordered" evidence="9">
    <location>
        <begin position="311"/>
        <end position="331"/>
    </location>
</feature>
<feature type="transmembrane region" description="Helical" evidence="10">
    <location>
        <begin position="146"/>
        <end position="165"/>
    </location>
</feature>
<dbReference type="Pfam" id="PF00005">
    <property type="entry name" value="ABC_tran"/>
    <property type="match status" value="1"/>
</dbReference>
<dbReference type="Proteomes" id="UP001189429">
    <property type="component" value="Unassembled WGS sequence"/>
</dbReference>
<evidence type="ECO:0000256" key="10">
    <source>
        <dbReference type="SAM" id="Phobius"/>
    </source>
</evidence>
<dbReference type="EMBL" id="CAUYUJ010003832">
    <property type="protein sequence ID" value="CAK0807033.1"/>
    <property type="molecule type" value="Genomic_DNA"/>
</dbReference>
<keyword evidence="13" id="KW-1185">Reference proteome</keyword>
<evidence type="ECO:0000256" key="2">
    <source>
        <dbReference type="ARBA" id="ARBA00022448"/>
    </source>
</evidence>
<evidence type="ECO:0000256" key="9">
    <source>
        <dbReference type="SAM" id="MobiDB-lite"/>
    </source>
</evidence>
<feature type="non-terminal residue" evidence="12">
    <location>
        <position position="931"/>
    </location>
</feature>
<keyword evidence="7 10" id="KW-1133">Transmembrane helix</keyword>
<feature type="domain" description="ABC transmembrane type-1" evidence="11">
    <location>
        <begin position="128"/>
        <end position="287"/>
    </location>
</feature>
<dbReference type="InterPro" id="IPR003439">
    <property type="entry name" value="ABC_transporter-like_ATP-bd"/>
</dbReference>
<evidence type="ECO:0000259" key="11">
    <source>
        <dbReference type="PROSITE" id="PS50929"/>
    </source>
</evidence>
<dbReference type="Pfam" id="PF00664">
    <property type="entry name" value="ABC_membrane"/>
    <property type="match status" value="1"/>
</dbReference>
<feature type="transmembrane region" description="Helical" evidence="10">
    <location>
        <begin position="521"/>
        <end position="540"/>
    </location>
</feature>
<comment type="subcellular location">
    <subcellularLocation>
        <location evidence="1">Endomembrane system</location>
        <topology evidence="1">Multi-pass membrane protein</topology>
    </subcellularLocation>
</comment>
<evidence type="ECO:0000256" key="3">
    <source>
        <dbReference type="ARBA" id="ARBA00022692"/>
    </source>
</evidence>
<feature type="transmembrane region" description="Helical" evidence="10">
    <location>
        <begin position="258"/>
        <end position="280"/>
    </location>
</feature>
<feature type="transmembrane region" description="Helical" evidence="10">
    <location>
        <begin position="419"/>
        <end position="438"/>
    </location>
</feature>
<name>A0ABN9QSJ7_9DINO</name>
<gene>
    <name evidence="12" type="ORF">PCOR1329_LOCUS13043</name>
</gene>
<accession>A0ABN9QSJ7</accession>
<evidence type="ECO:0000256" key="7">
    <source>
        <dbReference type="ARBA" id="ARBA00022989"/>
    </source>
</evidence>
<feature type="compositionally biased region" description="Low complexity" evidence="9">
    <location>
        <begin position="311"/>
        <end position="323"/>
    </location>
</feature>
<evidence type="ECO:0000256" key="4">
    <source>
        <dbReference type="ARBA" id="ARBA00022737"/>
    </source>
</evidence>
<dbReference type="InterPro" id="IPR050173">
    <property type="entry name" value="ABC_transporter_C-like"/>
</dbReference>
<evidence type="ECO:0000256" key="8">
    <source>
        <dbReference type="ARBA" id="ARBA00023136"/>
    </source>
</evidence>
<keyword evidence="8 10" id="KW-0472">Membrane</keyword>
<dbReference type="SUPFAM" id="SSF52540">
    <property type="entry name" value="P-loop containing nucleoside triphosphate hydrolases"/>
    <property type="match status" value="1"/>
</dbReference>
<protein>
    <recommendedName>
        <fullName evidence="11">ABC transmembrane type-1 domain-containing protein</fullName>
    </recommendedName>
</protein>
<evidence type="ECO:0000256" key="1">
    <source>
        <dbReference type="ARBA" id="ARBA00004127"/>
    </source>
</evidence>
<feature type="transmembrane region" description="Helical" evidence="10">
    <location>
        <begin position="230"/>
        <end position="252"/>
    </location>
</feature>
<dbReference type="Gene3D" id="3.40.50.300">
    <property type="entry name" value="P-loop containing nucleotide triphosphate hydrolases"/>
    <property type="match status" value="1"/>
</dbReference>
<sequence length="931" mass="97079">MALLVVWSFVANSVLTVLSVELLLGYQQWFAVHGAVLPPDPFYSCLMVLAACSFVPLQGAIANALLRLQDGRASSRLITALAMAVHHRAQQLPRAPGGSASPEGVPTVGSIEELCRDSVRTALQCAAAPPSLCALLALLWPKMGAAAALVVVGLLPLILLAARHLRGIAEMKVARQVAAQRRHGLWRGLLAGLPAVRCHGWEGPLVARLRAARAEELASVRAIHTATQHVAAVGTVWPRLSGLLALAAYALLSPTADGQAVFSLLLVLSYAASQLSTLAIGASRLASRRAALARLEAFLLRPDAQRAPPAAAAGAREALGAPENTERKEALRRVLPSSAVRPAWAPAPGPPAGAEEPRARAPRGSIFQYLHALGAGRFASFAVLALGSHLSLLLADASLARWAGETAAGPGPSRPAPHFWLWTCGACWGLAACLGAAGSHAGAACSCSLSDRVHSELVGVVVGASPVRVLRGRAPLELADRFSEDLDQVDLGLWVRAAGLTSALCGLMCPLAYVHSAMPPAFSLVALPFYLAIWLFARAFGESAAQLQRECQERRRRVHALVSGVQRAAAPAPFAEQKAQRSHSAPHAVAIGAYVGALFAAHSAGTQRLILRLGVCLSCVYTTVVLVATTSPGTLDHGTFGLTLVFCVLVLQSLERAVEPCAGAEQDPSAVWRLSELLTAPPEAAAAVSGDPRAVSRAFEVDTRVLGQLSAETDSSGVLRVCSEAGQALLRAAEDDQVLVIESGELAGGATGDPAPGGSGERIVAINDVGGDARCMAEELCAMVGPMTVLARDGWLWDGAHLEVRDLCAGYYSGEDVVRSVTFQVAPRQKVAVAGGPGSGKSSLLLALARLLEPRRGSVALGGVDVSRVGLGALRSALGLVPREPAVLPGTLRFNMDPGGSYTDAHMLLVLRSMRGMGRLADDPESLDREV</sequence>
<dbReference type="InterPro" id="IPR036640">
    <property type="entry name" value="ABC1_TM_sf"/>
</dbReference>
<feature type="transmembrane region" description="Helical" evidence="10">
    <location>
        <begin position="493"/>
        <end position="515"/>
    </location>
</feature>
<keyword evidence="3 10" id="KW-0812">Transmembrane</keyword>
<dbReference type="PANTHER" id="PTHR24223">
    <property type="entry name" value="ATP-BINDING CASSETTE SUB-FAMILY C"/>
    <property type="match status" value="1"/>
</dbReference>
<dbReference type="InterPro" id="IPR027417">
    <property type="entry name" value="P-loop_NTPase"/>
</dbReference>
<keyword evidence="4" id="KW-0677">Repeat</keyword>
<keyword evidence="2" id="KW-0813">Transport</keyword>
<evidence type="ECO:0000256" key="5">
    <source>
        <dbReference type="ARBA" id="ARBA00022741"/>
    </source>
</evidence>
<dbReference type="PANTHER" id="PTHR24223:SF443">
    <property type="entry name" value="MULTIDRUG-RESISTANCE LIKE PROTEIN 1, ISOFORM I"/>
    <property type="match status" value="1"/>
</dbReference>
<evidence type="ECO:0000313" key="12">
    <source>
        <dbReference type="EMBL" id="CAK0807033.1"/>
    </source>
</evidence>
<feature type="transmembrane region" description="Helical" evidence="10">
    <location>
        <begin position="43"/>
        <end position="66"/>
    </location>
</feature>
<feature type="transmembrane region" description="Helical" evidence="10">
    <location>
        <begin position="609"/>
        <end position="628"/>
    </location>
</feature>
<dbReference type="SUPFAM" id="SSF90123">
    <property type="entry name" value="ABC transporter transmembrane region"/>
    <property type="match status" value="2"/>
</dbReference>
<keyword evidence="5" id="KW-0547">Nucleotide-binding</keyword>
<feature type="transmembrane region" description="Helical" evidence="10">
    <location>
        <begin position="378"/>
        <end position="399"/>
    </location>
</feature>
<keyword evidence="6" id="KW-0067">ATP-binding</keyword>